<dbReference type="PROSITE" id="PS50043">
    <property type="entry name" value="HTH_LUXR_2"/>
    <property type="match status" value="1"/>
</dbReference>
<dbReference type="PROSITE" id="PS50110">
    <property type="entry name" value="RESPONSE_REGULATORY"/>
    <property type="match status" value="1"/>
</dbReference>
<dbReference type="SUPFAM" id="SSF52172">
    <property type="entry name" value="CheY-like"/>
    <property type="match status" value="1"/>
</dbReference>
<dbReference type="PANTHER" id="PTHR43214">
    <property type="entry name" value="TWO-COMPONENT RESPONSE REGULATOR"/>
    <property type="match status" value="1"/>
</dbReference>
<dbReference type="KEGG" id="doe:DENOEST_1565"/>
<dbReference type="InterPro" id="IPR039420">
    <property type="entry name" value="WalR-like"/>
</dbReference>
<protein>
    <submittedName>
        <fullName evidence="3">DNA-binding response regulator</fullName>
    </submittedName>
</protein>
<reference evidence="3 4" key="1">
    <citation type="submission" date="2020-03" db="EMBL/GenBank/DDBJ databases">
        <authorList>
            <consortium name="Genoscope - CEA"/>
            <person name="William W."/>
        </authorList>
    </citation>
    <scope>NUCLEOTIDE SEQUENCE [LARGE SCALE GENOMIC DNA]</scope>
    <source>
        <strain evidence="4">DSM 16959</strain>
    </source>
</reference>
<dbReference type="PRINTS" id="PR00038">
    <property type="entry name" value="HTHLUXR"/>
</dbReference>
<dbReference type="SMART" id="SM00421">
    <property type="entry name" value="HTH_LUXR"/>
    <property type="match status" value="1"/>
</dbReference>
<proteinExistence type="predicted"/>
<dbReference type="RefSeq" id="WP_145769818.1">
    <property type="nucleotide sequence ID" value="NZ_LR778301.1"/>
</dbReference>
<dbReference type="GO" id="GO:0006355">
    <property type="term" value="P:regulation of DNA-templated transcription"/>
    <property type="evidence" value="ECO:0007669"/>
    <property type="project" value="InterPro"/>
</dbReference>
<accession>A0A6S6XV42</accession>
<dbReference type="InterPro" id="IPR001789">
    <property type="entry name" value="Sig_transdc_resp-reg_receiver"/>
</dbReference>
<evidence type="ECO:0000313" key="4">
    <source>
        <dbReference type="Proteomes" id="UP000515733"/>
    </source>
</evidence>
<dbReference type="Pfam" id="PF00196">
    <property type="entry name" value="GerE"/>
    <property type="match status" value="1"/>
</dbReference>
<dbReference type="Pfam" id="PF00072">
    <property type="entry name" value="Response_reg"/>
    <property type="match status" value="1"/>
</dbReference>
<dbReference type="CDD" id="cd17535">
    <property type="entry name" value="REC_NarL-like"/>
    <property type="match status" value="1"/>
</dbReference>
<gene>
    <name evidence="3" type="ORF">DENOEST_1565</name>
</gene>
<dbReference type="EMBL" id="LR778301">
    <property type="protein sequence ID" value="CAB1368730.1"/>
    <property type="molecule type" value="Genomic_DNA"/>
</dbReference>
<evidence type="ECO:0000313" key="3">
    <source>
        <dbReference type="EMBL" id="CAB1368730.1"/>
    </source>
</evidence>
<dbReference type="SUPFAM" id="SSF46894">
    <property type="entry name" value="C-terminal effector domain of the bipartite response regulators"/>
    <property type="match status" value="1"/>
</dbReference>
<dbReference type="InterPro" id="IPR058245">
    <property type="entry name" value="NreC/VraR/RcsB-like_REC"/>
</dbReference>
<dbReference type="OrthoDB" id="3374006at2"/>
<evidence type="ECO:0000256" key="2">
    <source>
        <dbReference type="ARBA" id="ARBA00023125"/>
    </source>
</evidence>
<keyword evidence="2 3" id="KW-0238">DNA-binding</keyword>
<name>A0A6S6XV42_9PROT</name>
<dbReference type="GO" id="GO:0003677">
    <property type="term" value="F:DNA binding"/>
    <property type="evidence" value="ECO:0007669"/>
    <property type="project" value="UniProtKB-KW"/>
</dbReference>
<dbReference type="SMART" id="SM00448">
    <property type="entry name" value="REC"/>
    <property type="match status" value="1"/>
</dbReference>
<dbReference type="InterPro" id="IPR011006">
    <property type="entry name" value="CheY-like_superfamily"/>
</dbReference>
<keyword evidence="1" id="KW-0597">Phosphoprotein</keyword>
<sequence length="220" mass="23234">MSSPISILLADDHPLFREGVAHSLDAAEDFLVIAQACSGEEAVALAQRLQPDMVLLDVNMPGMGGIAAARDIAACVPNVRIMMLTVSEDRESLLAALKAGAHGYVLKGVSAGELRAITRSIADGEAYVTPILAAELLTELSRPSPPDALSRLTAREAGILKLLSQGLTNREIGESIHLAEKTVKHHITKILQKLQVRSRTEAAVIAIQHGTVDGPMGRGG</sequence>
<dbReference type="InterPro" id="IPR000792">
    <property type="entry name" value="Tscrpt_reg_LuxR_C"/>
</dbReference>
<organism evidence="3 4">
    <name type="scientific">Denitratisoma oestradiolicum</name>
    <dbReference type="NCBI Taxonomy" id="311182"/>
    <lineage>
        <taxon>Bacteria</taxon>
        <taxon>Pseudomonadati</taxon>
        <taxon>Pseudomonadota</taxon>
        <taxon>Betaproteobacteria</taxon>
        <taxon>Nitrosomonadales</taxon>
        <taxon>Sterolibacteriaceae</taxon>
        <taxon>Denitratisoma</taxon>
    </lineage>
</organism>
<evidence type="ECO:0000256" key="1">
    <source>
        <dbReference type="ARBA" id="ARBA00022553"/>
    </source>
</evidence>
<dbReference type="Proteomes" id="UP000515733">
    <property type="component" value="Chromosome"/>
</dbReference>
<dbReference type="GO" id="GO:0000160">
    <property type="term" value="P:phosphorelay signal transduction system"/>
    <property type="evidence" value="ECO:0007669"/>
    <property type="project" value="InterPro"/>
</dbReference>
<dbReference type="Gene3D" id="3.40.50.2300">
    <property type="match status" value="1"/>
</dbReference>
<dbReference type="CDD" id="cd06170">
    <property type="entry name" value="LuxR_C_like"/>
    <property type="match status" value="1"/>
</dbReference>
<dbReference type="InterPro" id="IPR016032">
    <property type="entry name" value="Sig_transdc_resp-reg_C-effctor"/>
</dbReference>
<keyword evidence="4" id="KW-1185">Reference proteome</keyword>
<dbReference type="AlphaFoldDB" id="A0A6S6XV42"/>